<dbReference type="GO" id="GO:0016787">
    <property type="term" value="F:hydrolase activity"/>
    <property type="evidence" value="ECO:0007669"/>
    <property type="project" value="UniProtKB-KW"/>
</dbReference>
<evidence type="ECO:0000313" key="3">
    <source>
        <dbReference type="EMBL" id="MFC4465246.1"/>
    </source>
</evidence>
<comment type="caution">
    <text evidence="3">The sequence shown here is derived from an EMBL/GenBank/DDBJ whole genome shotgun (WGS) entry which is preliminary data.</text>
</comment>
<reference evidence="4" key="1">
    <citation type="journal article" date="2019" name="Int. J. Syst. Evol. Microbiol.">
        <title>The Global Catalogue of Microorganisms (GCM) 10K type strain sequencing project: providing services to taxonomists for standard genome sequencing and annotation.</title>
        <authorList>
            <consortium name="The Broad Institute Genomics Platform"/>
            <consortium name="The Broad Institute Genome Sequencing Center for Infectious Disease"/>
            <person name="Wu L."/>
            <person name="Ma J."/>
        </authorList>
    </citation>
    <scope>NUCLEOTIDE SEQUENCE [LARGE SCALE GENOMIC DNA]</scope>
    <source>
        <strain evidence="4">DT43</strain>
    </source>
</reference>
<dbReference type="PANTHER" id="PTHR31793">
    <property type="entry name" value="4-HYDROXYBENZOYL-COA THIOESTERASE FAMILY MEMBER"/>
    <property type="match status" value="1"/>
</dbReference>
<dbReference type="Gene3D" id="3.10.129.10">
    <property type="entry name" value="Hotdog Thioesterase"/>
    <property type="match status" value="1"/>
</dbReference>
<dbReference type="EMBL" id="JBHSFG010000020">
    <property type="protein sequence ID" value="MFC4465246.1"/>
    <property type="molecule type" value="Genomic_DNA"/>
</dbReference>
<dbReference type="RefSeq" id="WP_386341077.1">
    <property type="nucleotide sequence ID" value="NZ_JBHSFG010000020.1"/>
</dbReference>
<dbReference type="CDD" id="cd00586">
    <property type="entry name" value="4HBT"/>
    <property type="match status" value="1"/>
</dbReference>
<gene>
    <name evidence="3" type="ORF">ACFPH6_11950</name>
</gene>
<evidence type="ECO:0000256" key="2">
    <source>
        <dbReference type="ARBA" id="ARBA00022801"/>
    </source>
</evidence>
<evidence type="ECO:0000256" key="1">
    <source>
        <dbReference type="ARBA" id="ARBA00005953"/>
    </source>
</evidence>
<dbReference type="Pfam" id="PF13279">
    <property type="entry name" value="4HBT_2"/>
    <property type="match status" value="1"/>
</dbReference>
<dbReference type="SUPFAM" id="SSF54637">
    <property type="entry name" value="Thioesterase/thiol ester dehydrase-isomerase"/>
    <property type="match status" value="1"/>
</dbReference>
<organism evidence="3 4">
    <name type="scientific">Streptomyces xiangluensis</name>
    <dbReference type="NCBI Taxonomy" id="2665720"/>
    <lineage>
        <taxon>Bacteria</taxon>
        <taxon>Bacillati</taxon>
        <taxon>Actinomycetota</taxon>
        <taxon>Actinomycetes</taxon>
        <taxon>Kitasatosporales</taxon>
        <taxon>Streptomycetaceae</taxon>
        <taxon>Streptomyces</taxon>
    </lineage>
</organism>
<comment type="similarity">
    <text evidence="1">Belongs to the 4-hydroxybenzoyl-CoA thioesterase family.</text>
</comment>
<dbReference type="EC" id="3.1.2.-" evidence="3"/>
<keyword evidence="4" id="KW-1185">Reference proteome</keyword>
<evidence type="ECO:0000313" key="4">
    <source>
        <dbReference type="Proteomes" id="UP001596012"/>
    </source>
</evidence>
<dbReference type="InterPro" id="IPR029069">
    <property type="entry name" value="HotDog_dom_sf"/>
</dbReference>
<keyword evidence="2 3" id="KW-0378">Hydrolase</keyword>
<dbReference type="Proteomes" id="UP001596012">
    <property type="component" value="Unassembled WGS sequence"/>
</dbReference>
<protein>
    <submittedName>
        <fullName evidence="3">Acyl-CoA thioesterase</fullName>
        <ecNumber evidence="3">3.1.2.-</ecNumber>
    </submittedName>
</protein>
<proteinExistence type="inferred from homology"/>
<dbReference type="InterPro" id="IPR050563">
    <property type="entry name" value="4-hydroxybenzoyl-CoA_TE"/>
</dbReference>
<accession>A0ABV8YLR2</accession>
<dbReference type="PANTHER" id="PTHR31793:SF27">
    <property type="entry name" value="NOVEL THIOESTERASE SUPERFAMILY DOMAIN AND SAPOSIN A-TYPE DOMAIN CONTAINING PROTEIN (0610012H03RIK)"/>
    <property type="match status" value="1"/>
</dbReference>
<sequence>MIRDVELGGMAFFQSSHVVEHVDTDDSGVMHFSRFLSLVETATLRGFHELGCGIAHMRAQKKDLVVSEAHTRYYVPAKFLDRLEVVVHMEHVGAAQLRIAGAVSRDKGDGDRPVLLARTNLVLGLVDADTGRASVIPPRVKAVLAAVPERSVLGDAKDD</sequence>
<name>A0ABV8YLR2_9ACTN</name>